<comment type="caution">
    <text evidence="3">The sequence shown here is derived from an EMBL/GenBank/DDBJ whole genome shotgun (WGS) entry which is preliminary data.</text>
</comment>
<feature type="transmembrane region" description="Helical" evidence="2">
    <location>
        <begin position="222"/>
        <end position="241"/>
    </location>
</feature>
<feature type="transmembrane region" description="Helical" evidence="2">
    <location>
        <begin position="253"/>
        <end position="273"/>
    </location>
</feature>
<protein>
    <recommendedName>
        <fullName evidence="5">DUF2637 domain-containing protein</fullName>
    </recommendedName>
</protein>
<evidence type="ECO:0000256" key="1">
    <source>
        <dbReference type="SAM" id="MobiDB-lite"/>
    </source>
</evidence>
<accession>A0A7X5UN38</accession>
<name>A0A7X5UN38_9PSEU</name>
<feature type="region of interest" description="Disordered" evidence="1">
    <location>
        <begin position="1"/>
        <end position="33"/>
    </location>
</feature>
<feature type="transmembrane region" description="Helical" evidence="2">
    <location>
        <begin position="180"/>
        <end position="202"/>
    </location>
</feature>
<feature type="compositionally biased region" description="Basic and acidic residues" evidence="1">
    <location>
        <begin position="335"/>
        <end position="346"/>
    </location>
</feature>
<dbReference type="Proteomes" id="UP000545493">
    <property type="component" value="Unassembled WGS sequence"/>
</dbReference>
<evidence type="ECO:0000256" key="2">
    <source>
        <dbReference type="SAM" id="Phobius"/>
    </source>
</evidence>
<feature type="compositionally biased region" description="Basic and acidic residues" evidence="1">
    <location>
        <begin position="146"/>
        <end position="159"/>
    </location>
</feature>
<feature type="region of interest" description="Disordered" evidence="1">
    <location>
        <begin position="324"/>
        <end position="389"/>
    </location>
</feature>
<keyword evidence="4" id="KW-1185">Reference proteome</keyword>
<evidence type="ECO:0000313" key="4">
    <source>
        <dbReference type="Proteomes" id="UP000545493"/>
    </source>
</evidence>
<keyword evidence="2" id="KW-1133">Transmembrane helix</keyword>
<reference evidence="3 4" key="1">
    <citation type="submission" date="2020-03" db="EMBL/GenBank/DDBJ databases">
        <title>Sequencing the genomes of 1000 actinobacteria strains.</title>
        <authorList>
            <person name="Klenk H.-P."/>
        </authorList>
    </citation>
    <scope>NUCLEOTIDE SEQUENCE [LARGE SCALE GENOMIC DNA]</scope>
    <source>
        <strain evidence="3 4">DSM 45685</strain>
    </source>
</reference>
<feature type="region of interest" description="Disordered" evidence="1">
    <location>
        <begin position="139"/>
        <end position="159"/>
    </location>
</feature>
<dbReference type="AlphaFoldDB" id="A0A7X5UN38"/>
<evidence type="ECO:0000313" key="3">
    <source>
        <dbReference type="EMBL" id="NIJ11044.1"/>
    </source>
</evidence>
<proteinExistence type="predicted"/>
<organism evidence="3 4">
    <name type="scientific">Saccharomonospora amisosensis</name>
    <dbReference type="NCBI Taxonomy" id="1128677"/>
    <lineage>
        <taxon>Bacteria</taxon>
        <taxon>Bacillati</taxon>
        <taxon>Actinomycetota</taxon>
        <taxon>Actinomycetes</taxon>
        <taxon>Pseudonocardiales</taxon>
        <taxon>Pseudonocardiaceae</taxon>
        <taxon>Saccharomonospora</taxon>
    </lineage>
</organism>
<sequence>MTTTTNTTTNTTTGTGTGTGRNNADGAGGGVNGHPVRWVRSEDASSRWGQAWVPEPGQGADDASIWGGEVPDPAGLAAAVGRAHRTVELQTDPALRQAKSPGDLAADLAQERTHRELQRGYEDAVFRVELEEQRRGLEHHKRLSQRAREAREAAADAAQRRDHLLDPTTALVRLDRARRWAPIVALLPAVFAMIAGAVNVGVELTRLNPHTVVINWVIEPLLTVPIVAILIAQIAGAVPAVAEAKTALTNPYVRLEVALFTAAAGLNVGLHYIPTRDGNTSGGGVGSVVWLIVPVGLAVSMHLVPALLNDLTARFVAAKNTLAHPWPDPVLPTPDDLHGKNPDETAGKSPGEDTADNVREEPPGGRGKTATQATGRKANALAGPRKTSLAEHRARLADLVAAGEIDPATAAVNAVAKRLGCRWDRARALLAEITTNSHREGEQ</sequence>
<evidence type="ECO:0008006" key="5">
    <source>
        <dbReference type="Google" id="ProtNLM"/>
    </source>
</evidence>
<feature type="compositionally biased region" description="Low complexity" evidence="1">
    <location>
        <begin position="1"/>
        <end position="25"/>
    </location>
</feature>
<keyword evidence="2" id="KW-0812">Transmembrane</keyword>
<dbReference type="RefSeq" id="WP_167167791.1">
    <property type="nucleotide sequence ID" value="NZ_JAAOYM010000001.1"/>
</dbReference>
<gene>
    <name evidence="3" type="ORF">FHU38_001388</name>
</gene>
<dbReference type="EMBL" id="JAAOYM010000001">
    <property type="protein sequence ID" value="NIJ11044.1"/>
    <property type="molecule type" value="Genomic_DNA"/>
</dbReference>
<keyword evidence="2" id="KW-0472">Membrane</keyword>
<feature type="transmembrane region" description="Helical" evidence="2">
    <location>
        <begin position="285"/>
        <end position="308"/>
    </location>
</feature>